<dbReference type="PROSITE" id="PS51462">
    <property type="entry name" value="NUDIX"/>
    <property type="match status" value="1"/>
</dbReference>
<dbReference type="PROSITE" id="PS00893">
    <property type="entry name" value="NUDIX_BOX"/>
    <property type="match status" value="1"/>
</dbReference>
<dbReference type="InterPro" id="IPR015797">
    <property type="entry name" value="NUDIX_hydrolase-like_dom_sf"/>
</dbReference>
<keyword evidence="2 3" id="KW-0378">Hydrolase</keyword>
<keyword evidence="6" id="KW-1185">Reference proteome</keyword>
<feature type="domain" description="Nudix hydrolase" evidence="4">
    <location>
        <begin position="14"/>
        <end position="147"/>
    </location>
</feature>
<dbReference type="InterPro" id="IPR000086">
    <property type="entry name" value="NUDIX_hydrolase_dom"/>
</dbReference>
<evidence type="ECO:0000259" key="4">
    <source>
        <dbReference type="PROSITE" id="PS51462"/>
    </source>
</evidence>
<proteinExistence type="inferred from homology"/>
<gene>
    <name evidence="5" type="ORF">N783_15630</name>
</gene>
<dbReference type="InterPro" id="IPR020084">
    <property type="entry name" value="NUDIX_hydrolase_CS"/>
</dbReference>
<dbReference type="AlphaFoldDB" id="A0A0A5G1G1"/>
<dbReference type="Pfam" id="PF00293">
    <property type="entry name" value="NUDIX"/>
    <property type="match status" value="1"/>
</dbReference>
<comment type="similarity">
    <text evidence="3">Belongs to the Nudix hydrolase family.</text>
</comment>
<dbReference type="STRING" id="1385511.GCA_000425225_02245"/>
<dbReference type="PANTHER" id="PTHR43046">
    <property type="entry name" value="GDP-MANNOSE MANNOSYL HYDROLASE"/>
    <property type="match status" value="1"/>
</dbReference>
<accession>A0A0A5G1G1</accession>
<evidence type="ECO:0000313" key="5">
    <source>
        <dbReference type="EMBL" id="KGX84938.1"/>
    </source>
</evidence>
<name>A0A0A5G1G1_9BACI</name>
<dbReference type="GO" id="GO:0016787">
    <property type="term" value="F:hydrolase activity"/>
    <property type="evidence" value="ECO:0007669"/>
    <property type="project" value="UniProtKB-KW"/>
</dbReference>
<dbReference type="Gene3D" id="3.90.79.10">
    <property type="entry name" value="Nucleoside Triphosphate Pyrophosphohydrolase"/>
    <property type="match status" value="1"/>
</dbReference>
<dbReference type="CDD" id="cd04677">
    <property type="entry name" value="NUDIX_Hydrolase"/>
    <property type="match status" value="1"/>
</dbReference>
<protein>
    <submittedName>
        <fullName evidence="5">UDP-sugar hydrolase</fullName>
    </submittedName>
</protein>
<sequence length="155" mass="17684">MSYIQHMRSLIGTERLFTVGCGIIVEDEDGRILLQHRSDADIWGIPGGIMEIGESFTDAAVREVYEETGLTILQPELFGLYSGESCYVTYPNGDQMYSVQVIFYSKDYDGILSQHDEESKDHQFFDRSSLPENLNPRQKSFIMDWAEGTTRPVLK</sequence>
<dbReference type="Proteomes" id="UP000030403">
    <property type="component" value="Unassembled WGS sequence"/>
</dbReference>
<dbReference type="PANTHER" id="PTHR43046:SF2">
    <property type="entry name" value="8-OXO-DGTP DIPHOSPHATASE-RELATED"/>
    <property type="match status" value="1"/>
</dbReference>
<dbReference type="RefSeq" id="WP_027448712.1">
    <property type="nucleotide sequence ID" value="NZ_AVPF01000046.1"/>
</dbReference>
<organism evidence="5 6">
    <name type="scientific">Pontibacillus marinus BH030004 = DSM 16465</name>
    <dbReference type="NCBI Taxonomy" id="1385511"/>
    <lineage>
        <taxon>Bacteria</taxon>
        <taxon>Bacillati</taxon>
        <taxon>Bacillota</taxon>
        <taxon>Bacilli</taxon>
        <taxon>Bacillales</taxon>
        <taxon>Bacillaceae</taxon>
        <taxon>Pontibacillus</taxon>
    </lineage>
</organism>
<reference evidence="5 6" key="1">
    <citation type="submission" date="2013-08" db="EMBL/GenBank/DDBJ databases">
        <authorList>
            <person name="Huang J."/>
            <person name="Wang G."/>
        </authorList>
    </citation>
    <scope>NUCLEOTIDE SEQUENCE [LARGE SCALE GENOMIC DNA]</scope>
    <source>
        <strain evidence="5 6">BH030004</strain>
    </source>
</reference>
<dbReference type="InterPro" id="IPR020476">
    <property type="entry name" value="Nudix_hydrolase"/>
</dbReference>
<dbReference type="OrthoDB" id="9787476at2"/>
<dbReference type="SUPFAM" id="SSF55811">
    <property type="entry name" value="Nudix"/>
    <property type="match status" value="1"/>
</dbReference>
<evidence type="ECO:0000313" key="6">
    <source>
        <dbReference type="Proteomes" id="UP000030403"/>
    </source>
</evidence>
<comment type="caution">
    <text evidence="5">The sequence shown here is derived from an EMBL/GenBank/DDBJ whole genome shotgun (WGS) entry which is preliminary data.</text>
</comment>
<evidence type="ECO:0000256" key="2">
    <source>
        <dbReference type="ARBA" id="ARBA00022801"/>
    </source>
</evidence>
<comment type="cofactor">
    <cofactor evidence="1">
        <name>Mg(2+)</name>
        <dbReference type="ChEBI" id="CHEBI:18420"/>
    </cofactor>
</comment>
<evidence type="ECO:0000256" key="3">
    <source>
        <dbReference type="RuleBase" id="RU003476"/>
    </source>
</evidence>
<dbReference type="eggNOG" id="COG1051">
    <property type="taxonomic scope" value="Bacteria"/>
</dbReference>
<dbReference type="EMBL" id="AVPF01000046">
    <property type="protein sequence ID" value="KGX84938.1"/>
    <property type="molecule type" value="Genomic_DNA"/>
</dbReference>
<dbReference type="PRINTS" id="PR00502">
    <property type="entry name" value="NUDIXFAMILY"/>
</dbReference>
<evidence type="ECO:0000256" key="1">
    <source>
        <dbReference type="ARBA" id="ARBA00001946"/>
    </source>
</evidence>